<comment type="caution">
    <text evidence="1">The sequence shown here is derived from an EMBL/GenBank/DDBJ whole genome shotgun (WGS) entry which is preliminary data.</text>
</comment>
<dbReference type="RefSeq" id="WP_377851325.1">
    <property type="nucleotide sequence ID" value="NZ_JBHLZU010000007.1"/>
</dbReference>
<dbReference type="SUPFAM" id="SSF55729">
    <property type="entry name" value="Acyl-CoA N-acyltransferases (Nat)"/>
    <property type="match status" value="1"/>
</dbReference>
<evidence type="ECO:0000313" key="1">
    <source>
        <dbReference type="EMBL" id="MFB9904163.1"/>
    </source>
</evidence>
<dbReference type="EMBL" id="JBHLZU010000007">
    <property type="protein sequence ID" value="MFB9904163.1"/>
    <property type="molecule type" value="Genomic_DNA"/>
</dbReference>
<keyword evidence="1" id="KW-0436">Ligase</keyword>
<keyword evidence="2" id="KW-1185">Reference proteome</keyword>
<dbReference type="GO" id="GO:0016874">
    <property type="term" value="F:ligase activity"/>
    <property type="evidence" value="ECO:0007669"/>
    <property type="project" value="UniProtKB-KW"/>
</dbReference>
<protein>
    <submittedName>
        <fullName evidence="1">Long-chain-fatty-acid--CoA ligase</fullName>
    </submittedName>
</protein>
<name>A0ABV5ZTE9_9PSEU</name>
<proteinExistence type="predicted"/>
<accession>A0ABV5ZTE9</accession>
<dbReference type="CDD" id="cd04301">
    <property type="entry name" value="NAT_SF"/>
    <property type="match status" value="1"/>
</dbReference>
<sequence length="256" mass="27987">MPKSTVVTTSERPDLTGSALAPLRDGWPTFVLHDPVSNTHRRAVAEYFPRFDVLLLDGDEVLARATAVALRWDGDVATLPEGYDGALVAAVTEHESGVEPDTLCIVAATVRPDRTGGGLAGTVLTALRERAADAGLRRVVVPVRPTLKASYPLTSMPDFLRWTRDDGLHLDPWVRTHQRLGATILAPAPRSMVVSGTVAQWEEWTGMAFPRTGRYVVPGGLDLVEIDRERDRGVYEETNLWMRHGLGDHPTGGPRL</sequence>
<dbReference type="Proteomes" id="UP001589693">
    <property type="component" value="Unassembled WGS sequence"/>
</dbReference>
<evidence type="ECO:0000313" key="2">
    <source>
        <dbReference type="Proteomes" id="UP001589693"/>
    </source>
</evidence>
<gene>
    <name evidence="1" type="ORF">ACFFQA_09435</name>
</gene>
<organism evidence="1 2">
    <name type="scientific">Allokutzneria oryzae</name>
    <dbReference type="NCBI Taxonomy" id="1378989"/>
    <lineage>
        <taxon>Bacteria</taxon>
        <taxon>Bacillati</taxon>
        <taxon>Actinomycetota</taxon>
        <taxon>Actinomycetes</taxon>
        <taxon>Pseudonocardiales</taxon>
        <taxon>Pseudonocardiaceae</taxon>
        <taxon>Allokutzneria</taxon>
    </lineage>
</organism>
<reference evidence="1 2" key="1">
    <citation type="submission" date="2024-09" db="EMBL/GenBank/DDBJ databases">
        <authorList>
            <person name="Sun Q."/>
            <person name="Mori K."/>
        </authorList>
    </citation>
    <scope>NUCLEOTIDE SEQUENCE [LARGE SCALE GENOMIC DNA]</scope>
    <source>
        <strain evidence="1 2">TBRC 7907</strain>
    </source>
</reference>
<dbReference type="InterPro" id="IPR016181">
    <property type="entry name" value="Acyl_CoA_acyltransferase"/>
</dbReference>
<dbReference type="Gene3D" id="3.40.630.30">
    <property type="match status" value="1"/>
</dbReference>